<feature type="binding site" evidence="6">
    <location>
        <begin position="184"/>
        <end position="191"/>
    </location>
    <ligand>
        <name>NAD(+)</name>
        <dbReference type="ChEBI" id="CHEBI:57540"/>
    </ligand>
</feature>
<evidence type="ECO:0000256" key="7">
    <source>
        <dbReference type="PIRSR" id="PIRSR000350-4"/>
    </source>
</evidence>
<sequence length="462" mass="48854">MTDQIADFDHVVLGGGKGGKSLAVALGNAGHHVALIEQAQIGGTCINVACIPTKTMVASAKLIELASRAAEFGVDVPPAGPSIAGVVDRKRSVVKGMVDAHWKLFTGTPNMTFLFGTGKFVGPRTIEVSAEDGSASLVRGGRVYINTGSSTTIPPIPGLATVPYLTSTSIMELAELPTRLAIIGAGYIALEFAQMFRRLGSEVVVVQRGTRFLPREDPDIADEVRKVLQEDGIEFLDDAETDFVTAAATGIELTYSRNARRDTLQCSHLLVAVGRTLNTAGLGLDAAGVELSPQGAIVVNDRLETTAENVYAIGDCNGGPLFTHASWDDYRILLANVLDGAGRTTAGRLMPYTLFIDPELGRVGLTEEQALAQGYQIAVASLPAAKIPRANTAGETKGVLKAVVERETGQILGCSLFCHSAGEIMSVVQMAMRGKVPYTEVRDTIFTHPTMAESLNLLFAAL</sequence>
<dbReference type="SUPFAM" id="SSF51905">
    <property type="entry name" value="FAD/NAD(P)-binding domain"/>
    <property type="match status" value="1"/>
</dbReference>
<gene>
    <name evidence="10" type="ORF">BN1232_05039</name>
</gene>
<feature type="binding site" evidence="6">
    <location>
        <position position="274"/>
    </location>
    <ligand>
        <name>NAD(+)</name>
        <dbReference type="ChEBI" id="CHEBI:57540"/>
    </ligand>
</feature>
<feature type="domain" description="FAD/NAD(P)-binding" evidence="9">
    <location>
        <begin position="8"/>
        <end position="326"/>
    </location>
</feature>
<protein>
    <submittedName>
        <fullName evidence="10">Mercuric reductase</fullName>
    </submittedName>
</protein>
<dbReference type="SUPFAM" id="SSF55424">
    <property type="entry name" value="FAD/NAD-linked reductases, dimerisation (C-terminal) domain"/>
    <property type="match status" value="1"/>
</dbReference>
<comment type="similarity">
    <text evidence="1">Belongs to the class-I pyridine nucleotide-disulfide oxidoreductase family.</text>
</comment>
<dbReference type="FunFam" id="3.30.390.30:FF:000001">
    <property type="entry name" value="Dihydrolipoyl dehydrogenase"/>
    <property type="match status" value="1"/>
</dbReference>
<evidence type="ECO:0000256" key="2">
    <source>
        <dbReference type="ARBA" id="ARBA00022630"/>
    </source>
</evidence>
<dbReference type="InterPro" id="IPR023753">
    <property type="entry name" value="FAD/NAD-binding_dom"/>
</dbReference>
<feature type="active site" description="Proton acceptor" evidence="5">
    <location>
        <position position="448"/>
    </location>
</feature>
<dbReference type="InterPro" id="IPR016156">
    <property type="entry name" value="FAD/NAD-linked_Rdtase_dimer_sf"/>
</dbReference>
<feature type="binding site" evidence="6">
    <location>
        <position position="54"/>
    </location>
    <ligand>
        <name>FAD</name>
        <dbReference type="ChEBI" id="CHEBI:57692"/>
    </ligand>
</feature>
<evidence type="ECO:0000259" key="8">
    <source>
        <dbReference type="Pfam" id="PF02852"/>
    </source>
</evidence>
<dbReference type="Gene3D" id="3.50.50.60">
    <property type="entry name" value="FAD/NAD(P)-binding domain"/>
    <property type="match status" value="2"/>
</dbReference>
<dbReference type="PIRSF" id="PIRSF000350">
    <property type="entry name" value="Mercury_reductase_MerA"/>
    <property type="match status" value="1"/>
</dbReference>
<accession>A0A0E4CQI1</accession>
<dbReference type="RefSeq" id="WP_090606591.1">
    <property type="nucleotide sequence ID" value="NZ_CTEE01000001.1"/>
</dbReference>
<dbReference type="InterPro" id="IPR001100">
    <property type="entry name" value="Pyr_nuc-diS_OxRdtase"/>
</dbReference>
<feature type="disulfide bond" description="Redox-active" evidence="7">
    <location>
        <begin position="45"/>
        <end position="50"/>
    </location>
</feature>
<dbReference type="Gene3D" id="3.30.390.30">
    <property type="match status" value="1"/>
</dbReference>
<dbReference type="Pfam" id="PF07992">
    <property type="entry name" value="Pyr_redox_2"/>
    <property type="match status" value="1"/>
</dbReference>
<evidence type="ECO:0000313" key="10">
    <source>
        <dbReference type="EMBL" id="CQD20783.1"/>
    </source>
</evidence>
<evidence type="ECO:0000256" key="1">
    <source>
        <dbReference type="ARBA" id="ARBA00007532"/>
    </source>
</evidence>
<dbReference type="InterPro" id="IPR004099">
    <property type="entry name" value="Pyr_nucl-diS_OxRdtase_dimer"/>
</dbReference>
<evidence type="ECO:0000256" key="3">
    <source>
        <dbReference type="ARBA" id="ARBA00022827"/>
    </source>
</evidence>
<dbReference type="GO" id="GO:0003955">
    <property type="term" value="F:NAD(P)H dehydrogenase (quinone) activity"/>
    <property type="evidence" value="ECO:0007669"/>
    <property type="project" value="TreeGrafter"/>
</dbReference>
<proteinExistence type="inferred from homology"/>
<dbReference type="GO" id="GO:0050660">
    <property type="term" value="F:flavin adenine dinucleotide binding"/>
    <property type="evidence" value="ECO:0007669"/>
    <property type="project" value="TreeGrafter"/>
</dbReference>
<feature type="domain" description="Pyridine nucleotide-disulphide oxidoreductase dimerisation" evidence="8">
    <location>
        <begin position="350"/>
        <end position="456"/>
    </location>
</feature>
<dbReference type="EMBL" id="CTEE01000001">
    <property type="protein sequence ID" value="CQD20783.1"/>
    <property type="molecule type" value="Genomic_DNA"/>
</dbReference>
<dbReference type="AlphaFoldDB" id="A0A0E4CQI1"/>
<comment type="cofactor">
    <cofactor evidence="6">
        <name>FAD</name>
        <dbReference type="ChEBI" id="CHEBI:57692"/>
    </cofactor>
    <text evidence="6">Binds 1 FAD per subunit.</text>
</comment>
<keyword evidence="4" id="KW-0560">Oxidoreductase</keyword>
<name>A0A0E4CQI1_MYCLN</name>
<evidence type="ECO:0000256" key="4">
    <source>
        <dbReference type="ARBA" id="ARBA00023002"/>
    </source>
</evidence>
<keyword evidence="3 6" id="KW-0274">FAD</keyword>
<dbReference type="PANTHER" id="PTHR43014">
    <property type="entry name" value="MERCURIC REDUCTASE"/>
    <property type="match status" value="1"/>
</dbReference>
<organism evidence="10 11">
    <name type="scientific">Mycobacterium lentiflavum</name>
    <dbReference type="NCBI Taxonomy" id="141349"/>
    <lineage>
        <taxon>Bacteria</taxon>
        <taxon>Bacillati</taxon>
        <taxon>Actinomycetota</taxon>
        <taxon>Actinomycetes</taxon>
        <taxon>Mycobacteriales</taxon>
        <taxon>Mycobacteriaceae</taxon>
        <taxon>Mycobacterium</taxon>
        <taxon>Mycobacterium simiae complex</taxon>
    </lineage>
</organism>
<feature type="binding site" evidence="6">
    <location>
        <position position="118"/>
    </location>
    <ligand>
        <name>FAD</name>
        <dbReference type="ChEBI" id="CHEBI:57692"/>
    </ligand>
</feature>
<dbReference type="PRINTS" id="PR00411">
    <property type="entry name" value="PNDRDTASEI"/>
</dbReference>
<keyword evidence="2" id="KW-0285">Flavoprotein</keyword>
<dbReference type="PANTHER" id="PTHR43014:SF2">
    <property type="entry name" value="MERCURIC REDUCTASE"/>
    <property type="match status" value="1"/>
</dbReference>
<evidence type="ECO:0000256" key="6">
    <source>
        <dbReference type="PIRSR" id="PIRSR000350-3"/>
    </source>
</evidence>
<dbReference type="InterPro" id="IPR036188">
    <property type="entry name" value="FAD/NAD-bd_sf"/>
</dbReference>
<reference evidence="10 11" key="1">
    <citation type="submission" date="2015-03" db="EMBL/GenBank/DDBJ databases">
        <authorList>
            <person name="Urmite Genomes"/>
        </authorList>
    </citation>
    <scope>NUCLEOTIDE SEQUENCE [LARGE SCALE GENOMIC DNA]</scope>
    <source>
        <strain evidence="10 11">CSUR P1491</strain>
    </source>
</reference>
<dbReference type="PRINTS" id="PR00368">
    <property type="entry name" value="FADPNR"/>
</dbReference>
<evidence type="ECO:0000313" key="11">
    <source>
        <dbReference type="Proteomes" id="UP000199251"/>
    </source>
</evidence>
<dbReference type="Proteomes" id="UP000199251">
    <property type="component" value="Unassembled WGS sequence"/>
</dbReference>
<feature type="binding site" evidence="6">
    <location>
        <begin position="147"/>
        <end position="149"/>
    </location>
    <ligand>
        <name>FAD</name>
        <dbReference type="ChEBI" id="CHEBI:57692"/>
    </ligand>
</feature>
<evidence type="ECO:0000256" key="5">
    <source>
        <dbReference type="PIRSR" id="PIRSR000350-2"/>
    </source>
</evidence>
<dbReference type="OrthoDB" id="9800167at2"/>
<keyword evidence="6" id="KW-0547">Nucleotide-binding</keyword>
<keyword evidence="6" id="KW-0520">NAD</keyword>
<dbReference type="STRING" id="141349.BN1232_05039"/>
<dbReference type="Pfam" id="PF02852">
    <property type="entry name" value="Pyr_redox_dim"/>
    <property type="match status" value="1"/>
</dbReference>
<feature type="binding site" evidence="6">
    <location>
        <position position="315"/>
    </location>
    <ligand>
        <name>FAD</name>
        <dbReference type="ChEBI" id="CHEBI:57692"/>
    </ligand>
</feature>
<evidence type="ECO:0000259" key="9">
    <source>
        <dbReference type="Pfam" id="PF07992"/>
    </source>
</evidence>